<sequence>MSNNIASSIDQSLQKLVEEVITNDPSWNFVSSVYKTKIAGMSRNVTTTWSKNLITVSLQITIESLSKDEDPYVCRIDVNTWQFWGKKGLKSFKVDEERVDVYWNLRDANFSTSPEPCSDYHVALVYDEDMVLLLGDQEEEACRRSKSTTCLEKPLLVLKEENIFGKNLFTSKTVLGKEGNEHHIVIETAISCENNEEPEMWIGVDVASIRIDNLHWRFRGYEDFLVDGMPVQVLWDVHDWLYMRSNSGSGGIFIFRQNTNGLQPTSLSCSNEKTKEDDDCAAEFCHFLHVWKID</sequence>
<dbReference type="AlphaFoldDB" id="A0A9R1X4L0"/>
<organism evidence="1 2">
    <name type="scientific">Lactuca sativa</name>
    <name type="common">Garden lettuce</name>
    <dbReference type="NCBI Taxonomy" id="4236"/>
    <lineage>
        <taxon>Eukaryota</taxon>
        <taxon>Viridiplantae</taxon>
        <taxon>Streptophyta</taxon>
        <taxon>Embryophyta</taxon>
        <taxon>Tracheophyta</taxon>
        <taxon>Spermatophyta</taxon>
        <taxon>Magnoliopsida</taxon>
        <taxon>eudicotyledons</taxon>
        <taxon>Gunneridae</taxon>
        <taxon>Pentapetalae</taxon>
        <taxon>asterids</taxon>
        <taxon>campanulids</taxon>
        <taxon>Asterales</taxon>
        <taxon>Asteraceae</taxon>
        <taxon>Cichorioideae</taxon>
        <taxon>Cichorieae</taxon>
        <taxon>Lactucinae</taxon>
        <taxon>Lactuca</taxon>
    </lineage>
</organism>
<dbReference type="Proteomes" id="UP000235145">
    <property type="component" value="Unassembled WGS sequence"/>
</dbReference>
<dbReference type="EMBL" id="NBSK02000007">
    <property type="protein sequence ID" value="KAJ0197659.1"/>
    <property type="molecule type" value="Genomic_DNA"/>
</dbReference>
<reference evidence="1 2" key="1">
    <citation type="journal article" date="2017" name="Nat. Commun.">
        <title>Genome assembly with in vitro proximity ligation data and whole-genome triplication in lettuce.</title>
        <authorList>
            <person name="Reyes-Chin-Wo S."/>
            <person name="Wang Z."/>
            <person name="Yang X."/>
            <person name="Kozik A."/>
            <person name="Arikit S."/>
            <person name="Song C."/>
            <person name="Xia L."/>
            <person name="Froenicke L."/>
            <person name="Lavelle D.O."/>
            <person name="Truco M.J."/>
            <person name="Xia R."/>
            <person name="Zhu S."/>
            <person name="Xu C."/>
            <person name="Xu H."/>
            <person name="Xu X."/>
            <person name="Cox K."/>
            <person name="Korf I."/>
            <person name="Meyers B.C."/>
            <person name="Michelmore R.W."/>
        </authorList>
    </citation>
    <scope>NUCLEOTIDE SEQUENCE [LARGE SCALE GENOMIC DNA]</scope>
    <source>
        <strain evidence="2">cv. Salinas</strain>
        <tissue evidence="1">Seedlings</tissue>
    </source>
</reference>
<comment type="caution">
    <text evidence="1">The sequence shown here is derived from an EMBL/GenBank/DDBJ whole genome shotgun (WGS) entry which is preliminary data.</text>
</comment>
<dbReference type="Gramene" id="rna-gnl|WGS:NBSK|LSAT_7X114840_mrna">
    <property type="protein sequence ID" value="cds-PLY78036.1"/>
    <property type="gene ID" value="gene-LSAT_7X114840"/>
</dbReference>
<dbReference type="InterPro" id="IPR008586">
    <property type="entry name" value="DUF868_pln"/>
</dbReference>
<dbReference type="PANTHER" id="PTHR31972:SF2">
    <property type="entry name" value="DUF868 FAMILY PROTEIN (DUF868)"/>
    <property type="match status" value="1"/>
</dbReference>
<gene>
    <name evidence="1" type="ORF">LSAT_V11C700387490</name>
</gene>
<accession>A0A9R1X4L0</accession>
<dbReference type="OrthoDB" id="731074at2759"/>
<name>A0A9R1X4L0_LACSA</name>
<evidence type="ECO:0008006" key="3">
    <source>
        <dbReference type="Google" id="ProtNLM"/>
    </source>
</evidence>
<proteinExistence type="predicted"/>
<evidence type="ECO:0000313" key="1">
    <source>
        <dbReference type="EMBL" id="KAJ0197659.1"/>
    </source>
</evidence>
<evidence type="ECO:0000313" key="2">
    <source>
        <dbReference type="Proteomes" id="UP000235145"/>
    </source>
</evidence>
<keyword evidence="2" id="KW-1185">Reference proteome</keyword>
<protein>
    <recommendedName>
        <fullName evidence="3">DUF868 domain-containing protein</fullName>
    </recommendedName>
</protein>
<dbReference type="PANTHER" id="PTHR31972">
    <property type="entry name" value="EXPRESSED PROTEIN"/>
    <property type="match status" value="1"/>
</dbReference>
<dbReference type="Pfam" id="PF05910">
    <property type="entry name" value="DUF868"/>
    <property type="match status" value="1"/>
</dbReference>